<dbReference type="InterPro" id="IPR036734">
    <property type="entry name" value="Neur_chan_lig-bd_sf"/>
</dbReference>
<dbReference type="Proteomes" id="UP000887575">
    <property type="component" value="Unassembled WGS sequence"/>
</dbReference>
<proteinExistence type="predicted"/>
<evidence type="ECO:0000256" key="6">
    <source>
        <dbReference type="SAM" id="SignalP"/>
    </source>
</evidence>
<dbReference type="InterPro" id="IPR006201">
    <property type="entry name" value="Neur_channel"/>
</dbReference>
<keyword evidence="9" id="KW-1185">Reference proteome</keyword>
<dbReference type="Pfam" id="PF02932">
    <property type="entry name" value="Neur_chan_memb"/>
    <property type="match status" value="1"/>
</dbReference>
<sequence length="354" mass="40481">MLLISLFCFVNSFDRLNAQLDFTKYGIGEDYSLFMNNMTNLNDELFNKRNYNRFLSPIFLKDYRTANDSKPLEVHFQLWYFKMFYLDADTQQLTFGAEFIEITINIHQLRFLFSKTLTTIHDSSIRQVTIRSDGIVTMPTVYYVEIACPITVDTFPFDVQACQIPILSFLYSPDDILTNGTVAPAALSLDGGNGEWNVTHITTTTTSFAATMQVFYFIIHLKRVPNFYVYVIALPCFILTMLSVIGMFWSPNIRKEQLTKLSIGLTSLVSMTVLLDLLSTAIPKTRVFPLLGIYVVVCVGIISAACVVIVMFALQNPRKKNDWELKKEAHERAMEGYSPSEFPSWKRIPGIHHL</sequence>
<evidence type="ECO:0000259" key="8">
    <source>
        <dbReference type="Pfam" id="PF02932"/>
    </source>
</evidence>
<dbReference type="InterPro" id="IPR036719">
    <property type="entry name" value="Neuro-gated_channel_TM_sf"/>
</dbReference>
<dbReference type="Gene3D" id="1.20.58.390">
    <property type="entry name" value="Neurotransmitter-gated ion-channel transmembrane domain"/>
    <property type="match status" value="1"/>
</dbReference>
<comment type="subcellular location">
    <subcellularLocation>
        <location evidence="1">Membrane</location>
        <topology evidence="1">Multi-pass membrane protein</topology>
    </subcellularLocation>
</comment>
<dbReference type="InterPro" id="IPR006029">
    <property type="entry name" value="Neurotrans-gated_channel_TM"/>
</dbReference>
<evidence type="ECO:0000259" key="7">
    <source>
        <dbReference type="Pfam" id="PF02931"/>
    </source>
</evidence>
<protein>
    <submittedName>
        <fullName evidence="10">Uncharacterized protein</fullName>
    </submittedName>
</protein>
<keyword evidence="2 5" id="KW-0812">Transmembrane</keyword>
<evidence type="ECO:0000313" key="9">
    <source>
        <dbReference type="Proteomes" id="UP000887575"/>
    </source>
</evidence>
<dbReference type="Gene3D" id="2.70.170.10">
    <property type="entry name" value="Neurotransmitter-gated ion-channel ligand-binding domain"/>
    <property type="match status" value="1"/>
</dbReference>
<evidence type="ECO:0000256" key="4">
    <source>
        <dbReference type="ARBA" id="ARBA00023136"/>
    </source>
</evidence>
<feature type="domain" description="Neurotransmitter-gated ion-channel transmembrane" evidence="8">
    <location>
        <begin position="234"/>
        <end position="332"/>
    </location>
</feature>
<evidence type="ECO:0000313" key="10">
    <source>
        <dbReference type="WBParaSite" id="MBELARI_LOCUS1459"/>
    </source>
</evidence>
<evidence type="ECO:0000256" key="1">
    <source>
        <dbReference type="ARBA" id="ARBA00004141"/>
    </source>
</evidence>
<evidence type="ECO:0000256" key="2">
    <source>
        <dbReference type="ARBA" id="ARBA00022692"/>
    </source>
</evidence>
<dbReference type="AlphaFoldDB" id="A0AAF3EKN6"/>
<organism evidence="9 10">
    <name type="scientific">Mesorhabditis belari</name>
    <dbReference type="NCBI Taxonomy" id="2138241"/>
    <lineage>
        <taxon>Eukaryota</taxon>
        <taxon>Metazoa</taxon>
        <taxon>Ecdysozoa</taxon>
        <taxon>Nematoda</taxon>
        <taxon>Chromadorea</taxon>
        <taxon>Rhabditida</taxon>
        <taxon>Rhabditina</taxon>
        <taxon>Rhabditomorpha</taxon>
        <taxon>Rhabditoidea</taxon>
        <taxon>Rhabditidae</taxon>
        <taxon>Mesorhabditinae</taxon>
        <taxon>Mesorhabditis</taxon>
    </lineage>
</organism>
<feature type="transmembrane region" description="Helical" evidence="5">
    <location>
        <begin position="261"/>
        <end position="282"/>
    </location>
</feature>
<dbReference type="SUPFAM" id="SSF63712">
    <property type="entry name" value="Nicotinic receptor ligand binding domain-like"/>
    <property type="match status" value="1"/>
</dbReference>
<dbReference type="PROSITE" id="PS00236">
    <property type="entry name" value="NEUROTR_ION_CHANNEL"/>
    <property type="match status" value="1"/>
</dbReference>
<feature type="chain" id="PRO_5042105896" evidence="6">
    <location>
        <begin position="19"/>
        <end position="354"/>
    </location>
</feature>
<dbReference type="GO" id="GO:0016020">
    <property type="term" value="C:membrane"/>
    <property type="evidence" value="ECO:0007669"/>
    <property type="project" value="UniProtKB-SubCell"/>
</dbReference>
<feature type="signal peptide" evidence="6">
    <location>
        <begin position="1"/>
        <end position="18"/>
    </location>
</feature>
<dbReference type="GO" id="GO:0004888">
    <property type="term" value="F:transmembrane signaling receptor activity"/>
    <property type="evidence" value="ECO:0007669"/>
    <property type="project" value="InterPro"/>
</dbReference>
<dbReference type="PANTHER" id="PTHR18945">
    <property type="entry name" value="NEUROTRANSMITTER GATED ION CHANNEL"/>
    <property type="match status" value="1"/>
</dbReference>
<name>A0AAF3EKN6_9BILA</name>
<dbReference type="InterPro" id="IPR006202">
    <property type="entry name" value="Neur_chan_lig-bd"/>
</dbReference>
<dbReference type="WBParaSite" id="MBELARI_LOCUS1459">
    <property type="protein sequence ID" value="MBELARI_LOCUS1459"/>
    <property type="gene ID" value="MBELARI_LOCUS1459"/>
</dbReference>
<dbReference type="InterPro" id="IPR018000">
    <property type="entry name" value="Neurotransmitter_ion_chnl_CS"/>
</dbReference>
<feature type="domain" description="Neurotransmitter-gated ion-channel ligand-binding" evidence="7">
    <location>
        <begin position="118"/>
        <end position="223"/>
    </location>
</feature>
<dbReference type="SUPFAM" id="SSF90112">
    <property type="entry name" value="Neurotransmitter-gated ion-channel transmembrane pore"/>
    <property type="match status" value="1"/>
</dbReference>
<keyword evidence="3 5" id="KW-1133">Transmembrane helix</keyword>
<evidence type="ECO:0000256" key="5">
    <source>
        <dbReference type="SAM" id="Phobius"/>
    </source>
</evidence>
<dbReference type="GO" id="GO:0005230">
    <property type="term" value="F:extracellular ligand-gated monoatomic ion channel activity"/>
    <property type="evidence" value="ECO:0007669"/>
    <property type="project" value="InterPro"/>
</dbReference>
<dbReference type="CDD" id="cd19051">
    <property type="entry name" value="LGIC_TM_cation"/>
    <property type="match status" value="1"/>
</dbReference>
<accession>A0AAF3EKN6</accession>
<keyword evidence="4 5" id="KW-0472">Membrane</keyword>
<feature type="transmembrane region" description="Helical" evidence="5">
    <location>
        <begin position="227"/>
        <end position="249"/>
    </location>
</feature>
<reference evidence="10" key="1">
    <citation type="submission" date="2024-02" db="UniProtKB">
        <authorList>
            <consortium name="WormBaseParasite"/>
        </authorList>
    </citation>
    <scope>IDENTIFICATION</scope>
</reference>
<dbReference type="InterPro" id="IPR038050">
    <property type="entry name" value="Neuro_actylchol_rec"/>
</dbReference>
<feature type="transmembrane region" description="Helical" evidence="5">
    <location>
        <begin position="288"/>
        <end position="314"/>
    </location>
</feature>
<evidence type="ECO:0000256" key="3">
    <source>
        <dbReference type="ARBA" id="ARBA00022989"/>
    </source>
</evidence>
<dbReference type="Pfam" id="PF02931">
    <property type="entry name" value="Neur_chan_LBD"/>
    <property type="match status" value="1"/>
</dbReference>
<keyword evidence="6" id="KW-0732">Signal</keyword>